<dbReference type="EC" id="3.2.1.55" evidence="4"/>
<evidence type="ECO:0000313" key="11">
    <source>
        <dbReference type="Proteomes" id="UP000266693"/>
    </source>
</evidence>
<evidence type="ECO:0000256" key="7">
    <source>
        <dbReference type="ARBA" id="ARBA00023295"/>
    </source>
</evidence>
<dbReference type="AlphaFoldDB" id="A0A396RYU8"/>
<dbReference type="GO" id="GO:0000272">
    <property type="term" value="P:polysaccharide catabolic process"/>
    <property type="evidence" value="ECO:0007669"/>
    <property type="project" value="TreeGrafter"/>
</dbReference>
<dbReference type="InterPro" id="IPR010720">
    <property type="entry name" value="Alpha-L-AF_C"/>
</dbReference>
<dbReference type="SMART" id="SM00813">
    <property type="entry name" value="Alpha-L-AF_C"/>
    <property type="match status" value="1"/>
</dbReference>
<keyword evidence="5" id="KW-0378">Hydrolase</keyword>
<dbReference type="OrthoDB" id="9758333at2"/>
<feature type="domain" description="Alpha-L-arabinofuranosidase C-terminal" evidence="9">
    <location>
        <begin position="321"/>
        <end position="506"/>
    </location>
</feature>
<feature type="chain" id="PRO_5017484827" description="non-reducing end alpha-L-arabinofuranosidase" evidence="8">
    <location>
        <begin position="23"/>
        <end position="514"/>
    </location>
</feature>
<dbReference type="InterPro" id="IPR017853">
    <property type="entry name" value="GH"/>
</dbReference>
<protein>
    <recommendedName>
        <fullName evidence="4">non-reducing end alpha-L-arabinofuranosidase</fullName>
        <ecNumber evidence="4">3.2.1.55</ecNumber>
    </recommendedName>
</protein>
<keyword evidence="6" id="KW-0119">Carbohydrate metabolism</keyword>
<evidence type="ECO:0000313" key="10">
    <source>
        <dbReference type="EMBL" id="RHW18911.1"/>
    </source>
</evidence>
<evidence type="ECO:0000256" key="5">
    <source>
        <dbReference type="ARBA" id="ARBA00022801"/>
    </source>
</evidence>
<organism evidence="10 11">
    <name type="scientific">Sphingomonas gilva</name>
    <dbReference type="NCBI Taxonomy" id="2305907"/>
    <lineage>
        <taxon>Bacteria</taxon>
        <taxon>Pseudomonadati</taxon>
        <taxon>Pseudomonadota</taxon>
        <taxon>Alphaproteobacteria</taxon>
        <taxon>Sphingomonadales</taxon>
        <taxon>Sphingomonadaceae</taxon>
        <taxon>Sphingomonas</taxon>
    </lineage>
</organism>
<feature type="signal peptide" evidence="8">
    <location>
        <begin position="1"/>
        <end position="22"/>
    </location>
</feature>
<keyword evidence="11" id="KW-1185">Reference proteome</keyword>
<dbReference type="EMBL" id="QWLV01000001">
    <property type="protein sequence ID" value="RHW18911.1"/>
    <property type="molecule type" value="Genomic_DNA"/>
</dbReference>
<comment type="catalytic activity">
    <reaction evidence="1">
        <text>Hydrolysis of terminal non-reducing alpha-L-arabinofuranoside residues in alpha-L-arabinosides.</text>
        <dbReference type="EC" id="3.2.1.55"/>
    </reaction>
</comment>
<dbReference type="InterPro" id="IPR013780">
    <property type="entry name" value="Glyco_hydro_b"/>
</dbReference>
<dbReference type="SUPFAM" id="SSF51445">
    <property type="entry name" value="(Trans)glycosidases"/>
    <property type="match status" value="1"/>
</dbReference>
<reference evidence="10 11" key="1">
    <citation type="submission" date="2018-08" db="EMBL/GenBank/DDBJ databases">
        <title>The multiple taxonomic identification of Sphingomonas gilva.</title>
        <authorList>
            <person name="Zhu D."/>
            <person name="Zheng S."/>
        </authorList>
    </citation>
    <scope>NUCLEOTIDE SEQUENCE [LARGE SCALE GENOMIC DNA]</scope>
    <source>
        <strain evidence="10 11">ZDH117</strain>
    </source>
</reference>
<evidence type="ECO:0000256" key="6">
    <source>
        <dbReference type="ARBA" id="ARBA00023277"/>
    </source>
</evidence>
<evidence type="ECO:0000256" key="1">
    <source>
        <dbReference type="ARBA" id="ARBA00001462"/>
    </source>
</evidence>
<gene>
    <name evidence="10" type="ORF">D1610_01860</name>
</gene>
<comment type="similarity">
    <text evidence="2">Belongs to the glycosyl hydrolase 51 family.</text>
</comment>
<dbReference type="Pfam" id="PF22848">
    <property type="entry name" value="ASD1_dom"/>
    <property type="match status" value="1"/>
</dbReference>
<dbReference type="Gene3D" id="3.20.20.80">
    <property type="entry name" value="Glycosidases"/>
    <property type="match status" value="1"/>
</dbReference>
<dbReference type="SUPFAM" id="SSF51011">
    <property type="entry name" value="Glycosyl hydrolase domain"/>
    <property type="match status" value="1"/>
</dbReference>
<evidence type="ECO:0000256" key="2">
    <source>
        <dbReference type="ARBA" id="ARBA00007186"/>
    </source>
</evidence>
<dbReference type="PANTHER" id="PTHR43576:SF2">
    <property type="entry name" value="INTRACELLULAR EXO-ALPHA-L-ARABINOFURANOSIDASE 2"/>
    <property type="match status" value="1"/>
</dbReference>
<dbReference type="InterPro" id="IPR055235">
    <property type="entry name" value="ASD1_cat"/>
</dbReference>
<evidence type="ECO:0000256" key="4">
    <source>
        <dbReference type="ARBA" id="ARBA00012670"/>
    </source>
</evidence>
<name>A0A396RYU8_9SPHN</name>
<dbReference type="Pfam" id="PF06964">
    <property type="entry name" value="Alpha-L-AF_C"/>
    <property type="match status" value="1"/>
</dbReference>
<dbReference type="GO" id="GO:0046373">
    <property type="term" value="P:L-arabinose metabolic process"/>
    <property type="evidence" value="ECO:0007669"/>
    <property type="project" value="InterPro"/>
</dbReference>
<comment type="subunit">
    <text evidence="3">Homohexamer; trimer of dimers.</text>
</comment>
<evidence type="ECO:0000259" key="9">
    <source>
        <dbReference type="SMART" id="SM00813"/>
    </source>
</evidence>
<dbReference type="Proteomes" id="UP000266693">
    <property type="component" value="Unassembled WGS sequence"/>
</dbReference>
<evidence type="ECO:0000256" key="8">
    <source>
        <dbReference type="SAM" id="SignalP"/>
    </source>
</evidence>
<keyword evidence="7" id="KW-0326">Glycosidase</keyword>
<sequence>MKLLTRMIGAAAALSLALPAAAQQSPVAVTVNVDTSRPGPVIERDIYGQFAEHLGRGIYEGVWVGEKSKIPNTNGYRNDVVAALKKIRVPSVRWPGGCFADEYDWRDGIGPRDKRPVRVNTHWGGVTEDNAFGTHEFLNFVELIGAEAYVAGNMGSMDPLEMGRWVEYMTSDSQSSLANERRKNGRDKPWKIKYFGVGNESWGCGGNMRPEYSADLHKRYQTFVKAPREMGMKKIATGANVDDYRFTEVLMDRARRQMDGLSLHHYTFTTSWEEKGKATGFAEPQWASVFKNALRMEELVSKHSAIMDKYDPEKRVGLFVDEWGTWYEQEPGSTPGFLYQQNSLRDAHVAALTLNIFHRHTDRVKQAAIAQMVNVLQAMILTDKEKMVLTPTYHLFDMYVPFQGATPYPATVSKARYTSGGIDLPMVDVSAARATDGGLWLSLTNLDPNRAARVTTNLSGSASGRLLTAQAMDAHNTFDNPNAVRPVPYSATSTGGKLAFDLPAKAIAVVKVTP</sequence>
<comment type="caution">
    <text evidence="10">The sequence shown here is derived from an EMBL/GenBank/DDBJ whole genome shotgun (WGS) entry which is preliminary data.</text>
</comment>
<dbReference type="Gene3D" id="2.60.40.1180">
    <property type="entry name" value="Golgi alpha-mannosidase II"/>
    <property type="match status" value="1"/>
</dbReference>
<dbReference type="GO" id="GO:0046556">
    <property type="term" value="F:alpha-L-arabinofuranosidase activity"/>
    <property type="evidence" value="ECO:0007669"/>
    <property type="project" value="UniProtKB-EC"/>
</dbReference>
<keyword evidence="8" id="KW-0732">Signal</keyword>
<evidence type="ECO:0000256" key="3">
    <source>
        <dbReference type="ARBA" id="ARBA00011165"/>
    </source>
</evidence>
<accession>A0A396RYU8</accession>
<dbReference type="PANTHER" id="PTHR43576">
    <property type="entry name" value="ALPHA-L-ARABINOFURANOSIDASE C-RELATED"/>
    <property type="match status" value="1"/>
</dbReference>
<proteinExistence type="inferred from homology"/>